<reference evidence="13 14" key="1">
    <citation type="submission" date="2016-10" db="EMBL/GenBank/DDBJ databases">
        <authorList>
            <person name="Varghese N."/>
            <person name="Submissions S."/>
        </authorList>
    </citation>
    <scope>NUCLEOTIDE SEQUENCE [LARGE SCALE GENOMIC DNA]</scope>
    <source>
        <strain evidence="13 14">BS2771</strain>
    </source>
</reference>
<dbReference type="PANTHER" id="PTHR43495:SF4">
    <property type="entry name" value="AROMATIC AMINO ACID TRANSPORT PROTEIN AROP"/>
    <property type="match status" value="1"/>
</dbReference>
<keyword evidence="4" id="KW-1003">Cell membrane</keyword>
<feature type="transmembrane region" description="Helical" evidence="10">
    <location>
        <begin position="438"/>
        <end position="455"/>
    </location>
</feature>
<feature type="domain" description="Amino acid permease/ SLC12A" evidence="11">
    <location>
        <begin position="19"/>
        <end position="462"/>
    </location>
</feature>
<keyword evidence="3" id="KW-0813">Transport</keyword>
<gene>
    <name evidence="12" type="ORF">F1720_22110</name>
    <name evidence="13" type="ORF">SAMN04490181_5331</name>
</gene>
<dbReference type="EMBL" id="LT629800">
    <property type="protein sequence ID" value="SDV12201.1"/>
    <property type="molecule type" value="Genomic_DNA"/>
</dbReference>
<dbReference type="GO" id="GO:0006865">
    <property type="term" value="P:amino acid transport"/>
    <property type="evidence" value="ECO:0007669"/>
    <property type="project" value="UniProtKB-KW"/>
</dbReference>
<feature type="transmembrane region" description="Helical" evidence="10">
    <location>
        <begin position="47"/>
        <end position="66"/>
    </location>
</feature>
<evidence type="ECO:0000256" key="10">
    <source>
        <dbReference type="SAM" id="Phobius"/>
    </source>
</evidence>
<evidence type="ECO:0000256" key="8">
    <source>
        <dbReference type="ARBA" id="ARBA00022989"/>
    </source>
</evidence>
<dbReference type="EMBL" id="VUOL01000014">
    <property type="protein sequence ID" value="KAA2227579.1"/>
    <property type="molecule type" value="Genomic_DNA"/>
</dbReference>
<feature type="transmembrane region" description="Helical" evidence="10">
    <location>
        <begin position="368"/>
        <end position="388"/>
    </location>
</feature>
<proteinExistence type="inferred from homology"/>
<feature type="transmembrane region" description="Helical" evidence="10">
    <location>
        <begin position="196"/>
        <end position="220"/>
    </location>
</feature>
<keyword evidence="14" id="KW-1185">Reference proteome</keyword>
<keyword evidence="8 10" id="KW-1133">Transmembrane helix</keyword>
<evidence type="ECO:0000256" key="4">
    <source>
        <dbReference type="ARBA" id="ARBA00022475"/>
    </source>
</evidence>
<dbReference type="PROSITE" id="PS00218">
    <property type="entry name" value="AMINO_ACID_PERMEASE_1"/>
    <property type="match status" value="1"/>
</dbReference>
<dbReference type="PIRSF" id="PIRSF006060">
    <property type="entry name" value="AA_transporter"/>
    <property type="match status" value="1"/>
</dbReference>
<dbReference type="PANTHER" id="PTHR43495">
    <property type="entry name" value="GABA PERMEASE"/>
    <property type="match status" value="1"/>
</dbReference>
<feature type="transmembrane region" description="Helical" evidence="10">
    <location>
        <begin position="87"/>
        <end position="105"/>
    </location>
</feature>
<feature type="transmembrane region" description="Helical" evidence="10">
    <location>
        <begin position="125"/>
        <end position="142"/>
    </location>
</feature>
<keyword evidence="7" id="KW-0029">Amino-acid transport</keyword>
<dbReference type="AlphaFoldDB" id="A0A5B2UNT7"/>
<evidence type="ECO:0000256" key="7">
    <source>
        <dbReference type="ARBA" id="ARBA00022970"/>
    </source>
</evidence>
<dbReference type="Pfam" id="PF00324">
    <property type="entry name" value="AA_permease"/>
    <property type="match status" value="1"/>
</dbReference>
<evidence type="ECO:0000256" key="3">
    <source>
        <dbReference type="ARBA" id="ARBA00022448"/>
    </source>
</evidence>
<feature type="transmembrane region" description="Helical" evidence="10">
    <location>
        <begin position="241"/>
        <end position="262"/>
    </location>
</feature>
<evidence type="ECO:0000256" key="9">
    <source>
        <dbReference type="ARBA" id="ARBA00023136"/>
    </source>
</evidence>
<dbReference type="Proteomes" id="UP000199620">
    <property type="component" value="Chromosome I"/>
</dbReference>
<dbReference type="FunFam" id="1.20.1740.10:FF:000001">
    <property type="entry name" value="Amino acid permease"/>
    <property type="match status" value="1"/>
</dbReference>
<dbReference type="OrthoDB" id="5297508at2"/>
<evidence type="ECO:0000313" key="15">
    <source>
        <dbReference type="Proteomes" id="UP000325296"/>
    </source>
</evidence>
<feature type="transmembrane region" description="Helical" evidence="10">
    <location>
        <begin position="341"/>
        <end position="362"/>
    </location>
</feature>
<keyword evidence="9 10" id="KW-0472">Membrane</keyword>
<evidence type="ECO:0000259" key="11">
    <source>
        <dbReference type="Pfam" id="PF00324"/>
    </source>
</evidence>
<protein>
    <submittedName>
        <fullName evidence="12">Amino acid permease</fullName>
    </submittedName>
    <submittedName>
        <fullName evidence="13">Aromatic amino acid transport protein AroP</fullName>
    </submittedName>
</protein>
<dbReference type="InterPro" id="IPR004841">
    <property type="entry name" value="AA-permease/SLC12A_dom"/>
</dbReference>
<feature type="transmembrane region" description="Helical" evidence="10">
    <location>
        <begin position="409"/>
        <end position="432"/>
    </location>
</feature>
<feature type="transmembrane region" description="Helical" evidence="10">
    <location>
        <begin position="154"/>
        <end position="176"/>
    </location>
</feature>
<comment type="subcellular location">
    <subcellularLocation>
        <location evidence="1">Cell inner membrane</location>
        <topology evidence="1">Multi-pass membrane protein</topology>
    </subcellularLocation>
</comment>
<name>A0A5B2UNT7_9PSED</name>
<dbReference type="InterPro" id="IPR004840">
    <property type="entry name" value="Amino_acid_permease_CS"/>
</dbReference>
<evidence type="ECO:0000256" key="2">
    <source>
        <dbReference type="ARBA" id="ARBA00008583"/>
    </source>
</evidence>
<dbReference type="Proteomes" id="UP000325296">
    <property type="component" value="Unassembled WGS sequence"/>
</dbReference>
<accession>A0A5B2UNT7</accession>
<sequence>MADDMVNPVGLKRGLKNRHIQLIALGGAIGTGLFLGSAGVLKSAGPSMILGYAIAGFIAFLIMRQLGEMIVEEPVAGSFSHFAHKYWGGYAGFLAGWNYWVLYVLVGMAELTAVGKYIQFWWPEIPTWVSAVVFFIAVNLINTLNVKFFGETEFWFAIIKVVAIIGMIVLGCYLLFSGTGGPQASISNLWDHGGFFPNGGMGLLMAMAFIMFSFGGLELVGITAAEASEPRKVIPKAINQVVYRILIFYVGALTVLLSLYPWDQLLQTLGASGDAYSASPFVQIFSLIGNDTAAHILNFVVLTAALSVYNSGVYCNSRMLFGLAEQGDAPKTLMKLNKQGVPLRALGISALVTLLCVVINYVAPKDALVLLFALVVASLMINWALISLTHIKFRKAMGEQGVVPSFKTFWFPFSNYLCLAFMLVIVGVMLAIPDMRPSVYAMPVWVGILFLAYWLRSKKTKAVAVAQ</sequence>
<evidence type="ECO:0000256" key="1">
    <source>
        <dbReference type="ARBA" id="ARBA00004429"/>
    </source>
</evidence>
<keyword evidence="5" id="KW-0997">Cell inner membrane</keyword>
<evidence type="ECO:0000256" key="6">
    <source>
        <dbReference type="ARBA" id="ARBA00022692"/>
    </source>
</evidence>
<feature type="transmembrane region" description="Helical" evidence="10">
    <location>
        <begin position="282"/>
        <end position="309"/>
    </location>
</feature>
<reference evidence="12 15" key="2">
    <citation type="submission" date="2019-09" db="EMBL/GenBank/DDBJ databases">
        <title>Draft genome sequence of Pseudomonas brenneri CCUG 51514(T).</title>
        <authorList>
            <person name="Tunovic T."/>
            <person name="Pineiro-Iglesias B."/>
            <person name="Unosson C."/>
            <person name="Inganas E."/>
            <person name="Ohlen M."/>
            <person name="Cardew S."/>
            <person name="Jensie-Markopoulos S."/>
            <person name="Salva-Serra F."/>
            <person name="Jaen-Luchoro D."/>
            <person name="Svensson-Stadler L."/>
            <person name="Chun J."/>
            <person name="Moore E."/>
        </authorList>
    </citation>
    <scope>NUCLEOTIDE SEQUENCE [LARGE SCALE GENOMIC DNA]</scope>
    <source>
        <strain evidence="12 15">CCUG 51514</strain>
    </source>
</reference>
<dbReference type="Gene3D" id="1.20.1740.10">
    <property type="entry name" value="Amino acid/polyamine transporter I"/>
    <property type="match status" value="1"/>
</dbReference>
<evidence type="ECO:0000256" key="5">
    <source>
        <dbReference type="ARBA" id="ARBA00022519"/>
    </source>
</evidence>
<dbReference type="GO" id="GO:0055085">
    <property type="term" value="P:transmembrane transport"/>
    <property type="evidence" value="ECO:0007669"/>
    <property type="project" value="InterPro"/>
</dbReference>
<feature type="transmembrane region" description="Helical" evidence="10">
    <location>
        <begin position="20"/>
        <end position="41"/>
    </location>
</feature>
<organism evidence="12 15">
    <name type="scientific">Pseudomonas brenneri</name>
    <dbReference type="NCBI Taxonomy" id="129817"/>
    <lineage>
        <taxon>Bacteria</taxon>
        <taxon>Pseudomonadati</taxon>
        <taxon>Pseudomonadota</taxon>
        <taxon>Gammaproteobacteria</taxon>
        <taxon>Pseudomonadales</taxon>
        <taxon>Pseudomonadaceae</taxon>
        <taxon>Pseudomonas</taxon>
    </lineage>
</organism>
<dbReference type="RefSeq" id="WP_090292908.1">
    <property type="nucleotide sequence ID" value="NZ_BMNU01000011.1"/>
</dbReference>
<evidence type="ECO:0000313" key="13">
    <source>
        <dbReference type="EMBL" id="SDV12201.1"/>
    </source>
</evidence>
<dbReference type="GO" id="GO:0005886">
    <property type="term" value="C:plasma membrane"/>
    <property type="evidence" value="ECO:0007669"/>
    <property type="project" value="UniProtKB-SubCell"/>
</dbReference>
<evidence type="ECO:0000313" key="12">
    <source>
        <dbReference type="EMBL" id="KAA2227579.1"/>
    </source>
</evidence>
<keyword evidence="6 10" id="KW-0812">Transmembrane</keyword>
<comment type="similarity">
    <text evidence="2">Belongs to the amino acid-polyamine-organocation (APC) superfamily. Amino acid transporter (AAT) (TC 2.A.3.1) family.</text>
</comment>
<evidence type="ECO:0000313" key="14">
    <source>
        <dbReference type="Proteomes" id="UP000199620"/>
    </source>
</evidence>